<feature type="non-terminal residue" evidence="2">
    <location>
        <position position="1"/>
    </location>
</feature>
<feature type="region of interest" description="Disordered" evidence="1">
    <location>
        <begin position="248"/>
        <end position="272"/>
    </location>
</feature>
<dbReference type="Proteomes" id="UP000746612">
    <property type="component" value="Unassembled WGS sequence"/>
</dbReference>
<feature type="compositionally biased region" description="Acidic residues" evidence="1">
    <location>
        <begin position="262"/>
        <end position="271"/>
    </location>
</feature>
<feature type="compositionally biased region" description="Basic and acidic residues" evidence="1">
    <location>
        <begin position="126"/>
        <end position="141"/>
    </location>
</feature>
<feature type="compositionally biased region" description="Basic and acidic residues" evidence="1">
    <location>
        <begin position="51"/>
        <end position="66"/>
    </location>
</feature>
<feature type="compositionally biased region" description="Basic residues" evidence="1">
    <location>
        <begin position="1"/>
        <end position="10"/>
    </location>
</feature>
<reference evidence="2" key="1">
    <citation type="submission" date="2021-03" db="EMBL/GenBank/DDBJ databases">
        <authorList>
            <person name="Alouane T."/>
            <person name="Langin T."/>
            <person name="Bonhomme L."/>
        </authorList>
    </citation>
    <scope>NUCLEOTIDE SEQUENCE</scope>
    <source>
        <strain evidence="2">MDC_Fg202</strain>
    </source>
</reference>
<feature type="compositionally biased region" description="Polar residues" evidence="1">
    <location>
        <begin position="18"/>
        <end position="30"/>
    </location>
</feature>
<name>A0A8H3KJ94_GIBZA</name>
<comment type="caution">
    <text evidence="2">The sequence shown here is derived from an EMBL/GenBank/DDBJ whole genome shotgun (WGS) entry which is preliminary data.</text>
</comment>
<gene>
    <name evidence="2" type="ORF">MDCFG202_LOCUS278373</name>
</gene>
<feature type="region of interest" description="Disordered" evidence="1">
    <location>
        <begin position="50"/>
        <end position="196"/>
    </location>
</feature>
<feature type="compositionally biased region" description="Basic residues" evidence="1">
    <location>
        <begin position="163"/>
        <end position="189"/>
    </location>
</feature>
<feature type="compositionally biased region" description="Polar residues" evidence="1">
    <location>
        <begin position="305"/>
        <end position="315"/>
    </location>
</feature>
<organism evidence="2 3">
    <name type="scientific">Gibberella zeae</name>
    <name type="common">Wheat head blight fungus</name>
    <name type="synonym">Fusarium graminearum</name>
    <dbReference type="NCBI Taxonomy" id="5518"/>
    <lineage>
        <taxon>Eukaryota</taxon>
        <taxon>Fungi</taxon>
        <taxon>Dikarya</taxon>
        <taxon>Ascomycota</taxon>
        <taxon>Pezizomycotina</taxon>
        <taxon>Sordariomycetes</taxon>
        <taxon>Hypocreomycetidae</taxon>
        <taxon>Hypocreales</taxon>
        <taxon>Nectriaceae</taxon>
        <taxon>Fusarium</taxon>
    </lineage>
</organism>
<dbReference type="EMBL" id="CAJPIJ010000136">
    <property type="protein sequence ID" value="CAG1986788.1"/>
    <property type="molecule type" value="Genomic_DNA"/>
</dbReference>
<evidence type="ECO:0000313" key="2">
    <source>
        <dbReference type="EMBL" id="CAG1986788.1"/>
    </source>
</evidence>
<evidence type="ECO:0000313" key="3">
    <source>
        <dbReference type="Proteomes" id="UP000746612"/>
    </source>
</evidence>
<feature type="compositionally biased region" description="Basic and acidic residues" evidence="1">
    <location>
        <begin position="86"/>
        <end position="102"/>
    </location>
</feature>
<sequence>MKPRRSRHHLNGPVKANHGTTGDPDQSSGDVCSDRFRRIQYWLDAIPAPYELHDSVADRTQTENRSRTSGWRPHDLPIASISPKCHRSDNQRNRHLDEERAYKMSPEPFPDDPYSTSHFEPSIEAGSDKENKKRSPDDISDRSSFGRRPRRKTRPDRYSSKNKATRKSPAKNKNERSRKKSRSKKHRLRSSQDVMTNFASGAIPNTRVTMKPNLTTGLFLNGRSSAAAPVANLTFNSTKLLEPKPSLREKHKVGQLSTNGETDYDEVETSDNLDHSLQQHTDISKTAVTDKDANGKEDIYRYFQDDSSSLNGSNPEPSPDTPRTMLKKLIKTGIFDGTEILKLASDKTTRPNSVKHDESGILEKVKPVRSHASQDKVSMADPGKDLTLPLTAQPPKDASLHQKHHGNRLNISANAVCLERQDENIPLYTSRTAQVYSSDVANLDGMKEGPEPSMTQDPSPDLSLAYESATNGRRQSVPKTSEGGRQYVQCIGQEDQRKPTFTSLDSDPADFGYLVHPQYMQSHEPRSIEQPIHGDWQRYDVIESPQQPLVDEHSLRFTHRHVGTQGLNPMLFPIQDERGYGNAQANPPPLNCGNETVQEFFERIEVVTQSTDKNMSTIQM</sequence>
<feature type="region of interest" description="Disordered" evidence="1">
    <location>
        <begin position="368"/>
        <end position="406"/>
    </location>
</feature>
<dbReference type="AlphaFoldDB" id="A0A8H3KJ94"/>
<protein>
    <submittedName>
        <fullName evidence="2">Uncharacterized protein</fullName>
    </submittedName>
</protein>
<proteinExistence type="predicted"/>
<accession>A0A8H3KJ94</accession>
<evidence type="ECO:0000256" key="1">
    <source>
        <dbReference type="SAM" id="MobiDB-lite"/>
    </source>
</evidence>
<feature type="compositionally biased region" description="Basic residues" evidence="1">
    <location>
        <begin position="145"/>
        <end position="154"/>
    </location>
</feature>
<feature type="region of interest" description="Disordered" evidence="1">
    <location>
        <begin position="1"/>
        <end position="32"/>
    </location>
</feature>
<feature type="region of interest" description="Disordered" evidence="1">
    <location>
        <begin position="303"/>
        <end position="323"/>
    </location>
</feature>